<dbReference type="Gene3D" id="1.10.260.40">
    <property type="entry name" value="lambda repressor-like DNA-binding domains"/>
    <property type="match status" value="1"/>
</dbReference>
<keyword evidence="1" id="KW-0175">Coiled coil</keyword>
<dbReference type="Pfam" id="PF01381">
    <property type="entry name" value="HTH_3"/>
    <property type="match status" value="1"/>
</dbReference>
<dbReference type="PROSITE" id="PS50943">
    <property type="entry name" value="HTH_CROC1"/>
    <property type="match status" value="1"/>
</dbReference>
<feature type="compositionally biased region" description="Polar residues" evidence="2">
    <location>
        <begin position="1"/>
        <end position="11"/>
    </location>
</feature>
<reference evidence="4 5" key="1">
    <citation type="submission" date="2020-02" db="EMBL/GenBank/DDBJ databases">
        <title>Whole-genome analyses of novel actinobacteria.</title>
        <authorList>
            <person name="Sahin N."/>
            <person name="Tokatli A."/>
        </authorList>
    </citation>
    <scope>NUCLEOTIDE SEQUENCE [LARGE SCALE GENOMIC DNA]</scope>
    <source>
        <strain evidence="4 5">YC504</strain>
    </source>
</reference>
<evidence type="ECO:0000313" key="4">
    <source>
        <dbReference type="EMBL" id="NGO81304.1"/>
    </source>
</evidence>
<evidence type="ECO:0000256" key="2">
    <source>
        <dbReference type="SAM" id="MobiDB-lite"/>
    </source>
</evidence>
<evidence type="ECO:0000256" key="1">
    <source>
        <dbReference type="SAM" id="Coils"/>
    </source>
</evidence>
<gene>
    <name evidence="4" type="ORF">G6045_37420</name>
</gene>
<dbReference type="AlphaFoldDB" id="A0A6G4XX88"/>
<sequence>MSPHSRWTTAQPAEAEASEEYDALYEETRLADELGRMVYERRTELGLTQTQLGERAGMTQPQVSRLEGGGTVPTLPLLARLARALDTELSIAFAPRHASQSPEAKLHALGLSVTALREVLDVQVKLPMPALPPMPKMAALSDLTRIRDWLNQAVREVPQVQLVSITEDLAHARAQLEELTAAFSDAEDEARRLEDA</sequence>
<dbReference type="CDD" id="cd00093">
    <property type="entry name" value="HTH_XRE"/>
    <property type="match status" value="1"/>
</dbReference>
<dbReference type="SMART" id="SM00530">
    <property type="entry name" value="HTH_XRE"/>
    <property type="match status" value="1"/>
</dbReference>
<evidence type="ECO:0000313" key="5">
    <source>
        <dbReference type="Proteomes" id="UP000481109"/>
    </source>
</evidence>
<feature type="domain" description="HTH cro/C1-type" evidence="3">
    <location>
        <begin position="38"/>
        <end position="92"/>
    </location>
</feature>
<evidence type="ECO:0000259" key="3">
    <source>
        <dbReference type="PROSITE" id="PS50943"/>
    </source>
</evidence>
<comment type="caution">
    <text evidence="4">The sequence shown here is derived from an EMBL/GenBank/DDBJ whole genome shotgun (WGS) entry which is preliminary data.</text>
</comment>
<proteinExistence type="predicted"/>
<dbReference type="InterPro" id="IPR010982">
    <property type="entry name" value="Lambda_DNA-bd_dom_sf"/>
</dbReference>
<dbReference type="InterPro" id="IPR001387">
    <property type="entry name" value="Cro/C1-type_HTH"/>
</dbReference>
<protein>
    <submittedName>
        <fullName evidence="4">Helix-turn-helix transcriptional regulator</fullName>
    </submittedName>
</protein>
<organism evidence="4 5">
    <name type="scientific">Streptomyces mesophilus</name>
    <dbReference type="NCBI Taxonomy" id="1775132"/>
    <lineage>
        <taxon>Bacteria</taxon>
        <taxon>Bacillati</taxon>
        <taxon>Actinomycetota</taxon>
        <taxon>Actinomycetes</taxon>
        <taxon>Kitasatosporales</taxon>
        <taxon>Streptomycetaceae</taxon>
        <taxon>Streptomyces</taxon>
    </lineage>
</organism>
<keyword evidence="5" id="KW-1185">Reference proteome</keyword>
<dbReference type="GO" id="GO:0003677">
    <property type="term" value="F:DNA binding"/>
    <property type="evidence" value="ECO:0007669"/>
    <property type="project" value="InterPro"/>
</dbReference>
<dbReference type="SUPFAM" id="SSF47413">
    <property type="entry name" value="lambda repressor-like DNA-binding domains"/>
    <property type="match status" value="1"/>
</dbReference>
<feature type="region of interest" description="Disordered" evidence="2">
    <location>
        <begin position="1"/>
        <end position="20"/>
    </location>
</feature>
<dbReference type="RefSeq" id="WP_165336704.1">
    <property type="nucleotide sequence ID" value="NZ_JAAKZW010000307.1"/>
</dbReference>
<dbReference type="EMBL" id="JAAKZW010000307">
    <property type="protein sequence ID" value="NGO81304.1"/>
    <property type="molecule type" value="Genomic_DNA"/>
</dbReference>
<name>A0A6G4XX88_9ACTN</name>
<dbReference type="Proteomes" id="UP000481109">
    <property type="component" value="Unassembled WGS sequence"/>
</dbReference>
<feature type="coiled-coil region" evidence="1">
    <location>
        <begin position="162"/>
        <end position="196"/>
    </location>
</feature>
<accession>A0A6G4XX88</accession>